<dbReference type="PANTHER" id="PTHR33744">
    <property type="entry name" value="CARBOHYDRATE DIACID REGULATOR"/>
    <property type="match status" value="1"/>
</dbReference>
<comment type="caution">
    <text evidence="3">The sequence shown here is derived from an EMBL/GenBank/DDBJ whole genome shotgun (WGS) entry which is preliminary data.</text>
</comment>
<name>A0A9D9HA80_9SPIR</name>
<dbReference type="InterPro" id="IPR051448">
    <property type="entry name" value="CdaR-like_regulators"/>
</dbReference>
<evidence type="ECO:0000259" key="2">
    <source>
        <dbReference type="Pfam" id="PF13556"/>
    </source>
</evidence>
<proteinExistence type="predicted"/>
<organism evidence="3 4">
    <name type="scientific">Candidatus Aphodenecus pullistercoris</name>
    <dbReference type="NCBI Taxonomy" id="2840669"/>
    <lineage>
        <taxon>Bacteria</taxon>
        <taxon>Pseudomonadati</taxon>
        <taxon>Spirochaetota</taxon>
        <taxon>Spirochaetia</taxon>
        <taxon>Spirochaetales</taxon>
        <taxon>Candidatus Aphodenecus</taxon>
    </lineage>
</organism>
<dbReference type="Pfam" id="PF07905">
    <property type="entry name" value="PucR"/>
    <property type="match status" value="1"/>
</dbReference>
<gene>
    <name evidence="3" type="ORF">IAC42_07870</name>
</gene>
<dbReference type="Pfam" id="PF13556">
    <property type="entry name" value="HTH_30"/>
    <property type="match status" value="1"/>
</dbReference>
<feature type="domain" description="PucR C-terminal helix-turn-helix" evidence="2">
    <location>
        <begin position="443"/>
        <end position="500"/>
    </location>
</feature>
<dbReference type="InterPro" id="IPR025736">
    <property type="entry name" value="PucR_C-HTH_dom"/>
</dbReference>
<evidence type="ECO:0000313" key="3">
    <source>
        <dbReference type="EMBL" id="MBO8443654.1"/>
    </source>
</evidence>
<feature type="domain" description="Purine catabolism PurC-like" evidence="1">
    <location>
        <begin position="8"/>
        <end position="138"/>
    </location>
</feature>
<evidence type="ECO:0000259" key="1">
    <source>
        <dbReference type="Pfam" id="PF07905"/>
    </source>
</evidence>
<dbReference type="Gene3D" id="1.10.10.2840">
    <property type="entry name" value="PucR C-terminal helix-turn-helix domain"/>
    <property type="match status" value="1"/>
</dbReference>
<protein>
    <submittedName>
        <fullName evidence="3">PucR family transcriptional regulator ligand-binding domain-containing protein</fullName>
    </submittedName>
</protein>
<dbReference type="Proteomes" id="UP000823633">
    <property type="component" value="Unassembled WGS sequence"/>
</dbReference>
<evidence type="ECO:0000313" key="4">
    <source>
        <dbReference type="Proteomes" id="UP000823633"/>
    </source>
</evidence>
<dbReference type="EMBL" id="JADIMU010000053">
    <property type="protein sequence ID" value="MBO8443654.1"/>
    <property type="molecule type" value="Genomic_DNA"/>
</dbReference>
<dbReference type="AlphaFoldDB" id="A0A9D9HA80"/>
<dbReference type="PANTHER" id="PTHR33744:SF16">
    <property type="entry name" value="CARBOHYDRATE DIACID REGULATOR"/>
    <property type="match status" value="1"/>
</dbReference>
<sequence>MSLTVRKLLDLPSLRGARLVAGARALERPVSSVSVLEYSEPSQTQSELFEAISFEGGEIVITAFANICNDSSAQVAVIRRLAAAGEVGLMLYYVGTFVPEISDEVKEVADKLSFALIEMPPDKHLRYSDAISDICEAIFRQEVHASSFVTEILEEVSLLPESLRSVSTVLRMLRDRLRASLILSDPQGRVINISSFPHGREEELGRLFESGSLDSAWHVDKARIHERGMGSLMLTVVRENGTGLTDDQLAMTVETLHLFLVIWSPKHGQAVIAELVRAILQDESLKMRRLADLFSIDVKSIDTMFTVKGEGLEESLDEVKSRLEPYIARPIVDLYQDSIVLFLASSMGGDVLEAVSSLLAYDGDRLLVRAFNLKDTSAVRKAFLLVKSSADLASKVYRRKVLDLVDVQLVDYFLSVLAKGEDEIASVLSPLAVLEEMEEGTVLTDTLEAFLLDADMSTIQTSRMLGVHNNTVKYRLKRISSILHADIMKAPQNVMLYRALMMRRIIGLGG</sequence>
<dbReference type="InterPro" id="IPR012914">
    <property type="entry name" value="PucR_dom"/>
</dbReference>
<dbReference type="InterPro" id="IPR042070">
    <property type="entry name" value="PucR_C-HTH_sf"/>
</dbReference>
<accession>A0A9D9HA80</accession>
<reference evidence="3" key="1">
    <citation type="submission" date="2020-10" db="EMBL/GenBank/DDBJ databases">
        <authorList>
            <person name="Gilroy R."/>
        </authorList>
    </citation>
    <scope>NUCLEOTIDE SEQUENCE</scope>
    <source>
        <strain evidence="3">11167</strain>
    </source>
</reference>
<reference evidence="3" key="2">
    <citation type="journal article" date="2021" name="PeerJ">
        <title>Extensive microbial diversity within the chicken gut microbiome revealed by metagenomics and culture.</title>
        <authorList>
            <person name="Gilroy R."/>
            <person name="Ravi A."/>
            <person name="Getino M."/>
            <person name="Pursley I."/>
            <person name="Horton D.L."/>
            <person name="Alikhan N.F."/>
            <person name="Baker D."/>
            <person name="Gharbi K."/>
            <person name="Hall N."/>
            <person name="Watson M."/>
            <person name="Adriaenssens E.M."/>
            <person name="Foster-Nyarko E."/>
            <person name="Jarju S."/>
            <person name="Secka A."/>
            <person name="Antonio M."/>
            <person name="Oren A."/>
            <person name="Chaudhuri R.R."/>
            <person name="La Ragione R."/>
            <person name="Hildebrand F."/>
            <person name="Pallen M.J."/>
        </authorList>
    </citation>
    <scope>NUCLEOTIDE SEQUENCE</scope>
    <source>
        <strain evidence="3">11167</strain>
    </source>
</reference>